<evidence type="ECO:0000313" key="2">
    <source>
        <dbReference type="EMBL" id="CAI8022082.1"/>
    </source>
</evidence>
<dbReference type="PANTHER" id="PTHR46599:SF3">
    <property type="entry name" value="PIGGYBAC TRANSPOSABLE ELEMENT-DERIVED PROTEIN 4"/>
    <property type="match status" value="1"/>
</dbReference>
<feature type="non-terminal residue" evidence="2">
    <location>
        <position position="81"/>
    </location>
</feature>
<evidence type="ECO:0000313" key="3">
    <source>
        <dbReference type="Proteomes" id="UP001174909"/>
    </source>
</evidence>
<dbReference type="EMBL" id="CASHTH010001935">
    <property type="protein sequence ID" value="CAI8022082.1"/>
    <property type="molecule type" value="Genomic_DNA"/>
</dbReference>
<reference evidence="2" key="1">
    <citation type="submission" date="2023-03" db="EMBL/GenBank/DDBJ databases">
        <authorList>
            <person name="Steffen K."/>
            <person name="Cardenas P."/>
        </authorList>
    </citation>
    <scope>NUCLEOTIDE SEQUENCE</scope>
</reference>
<sequence length="81" mass="9372">MGLVNLPTVEGHWSTTWPYSSLACSKVLKRDRFSLIMKFLHLNDNSCYIPKGQPGHDRLYKLRPLLDPLIANFQASYTLHR</sequence>
<comment type="caution">
    <text evidence="2">The sequence shown here is derived from an EMBL/GenBank/DDBJ whole genome shotgun (WGS) entry which is preliminary data.</text>
</comment>
<organism evidence="2 3">
    <name type="scientific">Geodia barretti</name>
    <name type="common">Barrett's horny sponge</name>
    <dbReference type="NCBI Taxonomy" id="519541"/>
    <lineage>
        <taxon>Eukaryota</taxon>
        <taxon>Metazoa</taxon>
        <taxon>Porifera</taxon>
        <taxon>Demospongiae</taxon>
        <taxon>Heteroscleromorpha</taxon>
        <taxon>Tetractinellida</taxon>
        <taxon>Astrophorina</taxon>
        <taxon>Geodiidae</taxon>
        <taxon>Geodia</taxon>
    </lineage>
</organism>
<protein>
    <recommendedName>
        <fullName evidence="1">PiggyBac transposable element-derived protein domain-containing protein</fullName>
    </recommendedName>
</protein>
<dbReference type="Pfam" id="PF13843">
    <property type="entry name" value="DDE_Tnp_1_7"/>
    <property type="match status" value="1"/>
</dbReference>
<dbReference type="AlphaFoldDB" id="A0AA35S4P2"/>
<keyword evidence="3" id="KW-1185">Reference proteome</keyword>
<dbReference type="Proteomes" id="UP001174909">
    <property type="component" value="Unassembled WGS sequence"/>
</dbReference>
<feature type="domain" description="PiggyBac transposable element-derived protein" evidence="1">
    <location>
        <begin position="1"/>
        <end position="79"/>
    </location>
</feature>
<gene>
    <name evidence="2" type="ORF">GBAR_LOCUS12995</name>
</gene>
<dbReference type="InterPro" id="IPR029526">
    <property type="entry name" value="PGBD"/>
</dbReference>
<name>A0AA35S4P2_GEOBA</name>
<accession>A0AA35S4P2</accession>
<dbReference type="PANTHER" id="PTHR46599">
    <property type="entry name" value="PIGGYBAC TRANSPOSABLE ELEMENT-DERIVED PROTEIN 4"/>
    <property type="match status" value="1"/>
</dbReference>
<evidence type="ECO:0000259" key="1">
    <source>
        <dbReference type="Pfam" id="PF13843"/>
    </source>
</evidence>
<proteinExistence type="predicted"/>